<evidence type="ECO:0000313" key="10">
    <source>
        <dbReference type="Proteomes" id="UP000838878"/>
    </source>
</evidence>
<dbReference type="PROSITE" id="PS50157">
    <property type="entry name" value="ZINC_FINGER_C2H2_2"/>
    <property type="match status" value="4"/>
</dbReference>
<keyword evidence="5" id="KW-0862">Zinc</keyword>
<dbReference type="InterPro" id="IPR036236">
    <property type="entry name" value="Znf_C2H2_sf"/>
</dbReference>
<reference evidence="9" key="1">
    <citation type="submission" date="2021-12" db="EMBL/GenBank/DDBJ databases">
        <authorList>
            <person name="Martin H S."/>
        </authorList>
    </citation>
    <scope>NUCLEOTIDE SEQUENCE</scope>
</reference>
<dbReference type="Gene3D" id="3.30.160.60">
    <property type="entry name" value="Classic Zinc Finger"/>
    <property type="match status" value="2"/>
</dbReference>
<gene>
    <name evidence="9" type="ORF">BINO364_LOCUS3044</name>
</gene>
<proteinExistence type="predicted"/>
<dbReference type="PANTHER" id="PTHR24376">
    <property type="entry name" value="ZINC FINGER PROTEIN"/>
    <property type="match status" value="1"/>
</dbReference>
<keyword evidence="2" id="KW-0479">Metal-binding</keyword>
<evidence type="ECO:0000256" key="6">
    <source>
        <dbReference type="ARBA" id="ARBA00023242"/>
    </source>
</evidence>
<dbReference type="GO" id="GO:0000978">
    <property type="term" value="F:RNA polymerase II cis-regulatory region sequence-specific DNA binding"/>
    <property type="evidence" value="ECO:0007669"/>
    <property type="project" value="TreeGrafter"/>
</dbReference>
<dbReference type="EMBL" id="OV170231">
    <property type="protein sequence ID" value="CAH0716244.1"/>
    <property type="molecule type" value="Genomic_DNA"/>
</dbReference>
<dbReference type="GO" id="GO:0005634">
    <property type="term" value="C:nucleus"/>
    <property type="evidence" value="ECO:0007669"/>
    <property type="project" value="UniProtKB-SubCell"/>
</dbReference>
<feature type="domain" description="C2H2-type" evidence="8">
    <location>
        <begin position="80"/>
        <end position="103"/>
    </location>
</feature>
<feature type="domain" description="C2H2-type" evidence="8">
    <location>
        <begin position="163"/>
        <end position="186"/>
    </location>
</feature>
<dbReference type="SMART" id="SM00355">
    <property type="entry name" value="ZnF_C2H2"/>
    <property type="match status" value="5"/>
</dbReference>
<dbReference type="Proteomes" id="UP000838878">
    <property type="component" value="Chromosome 11"/>
</dbReference>
<dbReference type="GO" id="GO:0001228">
    <property type="term" value="F:DNA-binding transcription activator activity, RNA polymerase II-specific"/>
    <property type="evidence" value="ECO:0007669"/>
    <property type="project" value="TreeGrafter"/>
</dbReference>
<name>A0A8J9Y2B4_9NEOP</name>
<dbReference type="InterPro" id="IPR013087">
    <property type="entry name" value="Znf_C2H2_type"/>
</dbReference>
<keyword evidence="6" id="KW-0539">Nucleus</keyword>
<evidence type="ECO:0000313" key="9">
    <source>
        <dbReference type="EMBL" id="CAH0716244.1"/>
    </source>
</evidence>
<keyword evidence="10" id="KW-1185">Reference proteome</keyword>
<evidence type="ECO:0000256" key="3">
    <source>
        <dbReference type="ARBA" id="ARBA00022737"/>
    </source>
</evidence>
<feature type="non-terminal residue" evidence="9">
    <location>
        <position position="195"/>
    </location>
</feature>
<dbReference type="OrthoDB" id="5803930at2759"/>
<organism evidence="9 10">
    <name type="scientific">Brenthis ino</name>
    <name type="common">lesser marbled fritillary</name>
    <dbReference type="NCBI Taxonomy" id="405034"/>
    <lineage>
        <taxon>Eukaryota</taxon>
        <taxon>Metazoa</taxon>
        <taxon>Ecdysozoa</taxon>
        <taxon>Arthropoda</taxon>
        <taxon>Hexapoda</taxon>
        <taxon>Insecta</taxon>
        <taxon>Pterygota</taxon>
        <taxon>Neoptera</taxon>
        <taxon>Endopterygota</taxon>
        <taxon>Lepidoptera</taxon>
        <taxon>Glossata</taxon>
        <taxon>Ditrysia</taxon>
        <taxon>Papilionoidea</taxon>
        <taxon>Nymphalidae</taxon>
        <taxon>Heliconiinae</taxon>
        <taxon>Argynnini</taxon>
        <taxon>Brenthis</taxon>
    </lineage>
</organism>
<evidence type="ECO:0000256" key="1">
    <source>
        <dbReference type="ARBA" id="ARBA00004123"/>
    </source>
</evidence>
<sequence>MDGKNMKFDVEIDVVSVDPEIIDEHLRCSTAVLHDILSNKSNHVVEDYGSPCQHCGKLYKTTNSLNMHYLFKHPDDRAEVKCGICEKKYSSMMSLQKHVRYMHRYNHRCKACYRTFATAEQLFDHELCCSKRETPCEECGKVFESTLALRNHCKYKHPRNMKNVCELCRRTFTSIRSLTNHMTNIHPSIAKNYVW</sequence>
<dbReference type="Pfam" id="PF13912">
    <property type="entry name" value="zf-C2H2_6"/>
    <property type="match status" value="1"/>
</dbReference>
<feature type="domain" description="C2H2-type" evidence="8">
    <location>
        <begin position="134"/>
        <end position="162"/>
    </location>
</feature>
<dbReference type="Pfam" id="PF13894">
    <property type="entry name" value="zf-C2H2_4"/>
    <property type="match status" value="1"/>
</dbReference>
<evidence type="ECO:0000256" key="4">
    <source>
        <dbReference type="ARBA" id="ARBA00022771"/>
    </source>
</evidence>
<dbReference type="PROSITE" id="PS00028">
    <property type="entry name" value="ZINC_FINGER_C2H2_1"/>
    <property type="match status" value="4"/>
</dbReference>
<comment type="subcellular location">
    <subcellularLocation>
        <location evidence="1">Nucleus</location>
    </subcellularLocation>
</comment>
<dbReference type="Pfam" id="PF00096">
    <property type="entry name" value="zf-C2H2"/>
    <property type="match status" value="1"/>
</dbReference>
<dbReference type="GO" id="GO:0008270">
    <property type="term" value="F:zinc ion binding"/>
    <property type="evidence" value="ECO:0007669"/>
    <property type="project" value="UniProtKB-KW"/>
</dbReference>
<keyword evidence="3" id="KW-0677">Repeat</keyword>
<accession>A0A8J9Y2B4</accession>
<evidence type="ECO:0000259" key="8">
    <source>
        <dbReference type="PROSITE" id="PS50157"/>
    </source>
</evidence>
<evidence type="ECO:0000256" key="5">
    <source>
        <dbReference type="ARBA" id="ARBA00022833"/>
    </source>
</evidence>
<dbReference type="SUPFAM" id="SSF57667">
    <property type="entry name" value="beta-beta-alpha zinc fingers"/>
    <property type="match status" value="2"/>
</dbReference>
<keyword evidence="4 7" id="KW-0863">Zinc-finger</keyword>
<evidence type="ECO:0000256" key="7">
    <source>
        <dbReference type="PROSITE-ProRule" id="PRU00042"/>
    </source>
</evidence>
<protein>
    <recommendedName>
        <fullName evidence="8">C2H2-type domain-containing protein</fullName>
    </recommendedName>
</protein>
<feature type="domain" description="C2H2-type" evidence="8">
    <location>
        <begin position="50"/>
        <end position="78"/>
    </location>
</feature>
<evidence type="ECO:0000256" key="2">
    <source>
        <dbReference type="ARBA" id="ARBA00022723"/>
    </source>
</evidence>
<dbReference type="AlphaFoldDB" id="A0A8J9Y2B4"/>
<dbReference type="PANTHER" id="PTHR24376:SF235">
    <property type="entry name" value="C2H2-TYPE DOMAIN-CONTAINING PROTEIN"/>
    <property type="match status" value="1"/>
</dbReference>